<dbReference type="AlphaFoldDB" id="A0A822YA65"/>
<evidence type="ECO:0000313" key="3">
    <source>
        <dbReference type="Proteomes" id="UP000607653"/>
    </source>
</evidence>
<sequence length="193" mass="21720">MAYASTESSFPQSSIPVAVLGPQLCAPYPIDHSRRKFCRYGCSSNIIFKVKDTLLSLRDQRILLDIVENPLVSMQQKIMSGHRRWQVFRGDSSDSKDLLFSGKKSLLIQFKTVLDVFLATNTKEEVCDFKIKGSLLERSCIVYSRDSSNSIIIAQSVVLGNDTFAVTMYPNIDHAFIVALIVILDEINEDKAY</sequence>
<accession>A0A822YA65</accession>
<comment type="similarity">
    <text evidence="1">Belongs to the LOR family.</text>
</comment>
<dbReference type="PANTHER" id="PTHR31087:SF58">
    <property type="entry name" value="OS07G0230700 PROTEIN"/>
    <property type="match status" value="1"/>
</dbReference>
<dbReference type="InterPro" id="IPR038595">
    <property type="entry name" value="LOR_sf"/>
</dbReference>
<evidence type="ECO:0000256" key="1">
    <source>
        <dbReference type="ARBA" id="ARBA00005437"/>
    </source>
</evidence>
<dbReference type="SUPFAM" id="SSF54518">
    <property type="entry name" value="Tubby C-terminal domain-like"/>
    <property type="match status" value="1"/>
</dbReference>
<dbReference type="InterPro" id="IPR025659">
    <property type="entry name" value="Tubby-like_C"/>
</dbReference>
<proteinExistence type="inferred from homology"/>
<evidence type="ECO:0000313" key="2">
    <source>
        <dbReference type="EMBL" id="DAD28159.1"/>
    </source>
</evidence>
<dbReference type="PANTHER" id="PTHR31087">
    <property type="match status" value="1"/>
</dbReference>
<dbReference type="Gene3D" id="2.40.160.200">
    <property type="entry name" value="LURP1-related"/>
    <property type="match status" value="1"/>
</dbReference>
<dbReference type="Pfam" id="PF04525">
    <property type="entry name" value="LOR"/>
    <property type="match status" value="1"/>
</dbReference>
<name>A0A822YA65_NELNU</name>
<gene>
    <name evidence="2" type="ORF">HUJ06_029627</name>
</gene>
<dbReference type="Proteomes" id="UP000607653">
    <property type="component" value="Unassembled WGS sequence"/>
</dbReference>
<evidence type="ECO:0008006" key="4">
    <source>
        <dbReference type="Google" id="ProtNLM"/>
    </source>
</evidence>
<comment type="caution">
    <text evidence="2">The sequence shown here is derived from an EMBL/GenBank/DDBJ whole genome shotgun (WGS) entry which is preliminary data.</text>
</comment>
<dbReference type="EMBL" id="DUZY01000002">
    <property type="protein sequence ID" value="DAD28159.1"/>
    <property type="molecule type" value="Genomic_DNA"/>
</dbReference>
<keyword evidence="3" id="KW-1185">Reference proteome</keyword>
<protein>
    <recommendedName>
        <fullName evidence="4">Protein LURP-one-related 15-like</fullName>
    </recommendedName>
</protein>
<reference evidence="2 3" key="1">
    <citation type="journal article" date="2020" name="Mol. Biol. Evol.">
        <title>Distinct Expression and Methylation Patterns for Genes with Different Fates following a Single Whole-Genome Duplication in Flowering Plants.</title>
        <authorList>
            <person name="Shi T."/>
            <person name="Rahmani R.S."/>
            <person name="Gugger P.F."/>
            <person name="Wang M."/>
            <person name="Li H."/>
            <person name="Zhang Y."/>
            <person name="Li Z."/>
            <person name="Wang Q."/>
            <person name="Van de Peer Y."/>
            <person name="Marchal K."/>
            <person name="Chen J."/>
        </authorList>
    </citation>
    <scope>NUCLEOTIDE SEQUENCE [LARGE SCALE GENOMIC DNA]</scope>
    <source>
        <tissue evidence="2">Leaf</tissue>
    </source>
</reference>
<organism evidence="2 3">
    <name type="scientific">Nelumbo nucifera</name>
    <name type="common">Sacred lotus</name>
    <dbReference type="NCBI Taxonomy" id="4432"/>
    <lineage>
        <taxon>Eukaryota</taxon>
        <taxon>Viridiplantae</taxon>
        <taxon>Streptophyta</taxon>
        <taxon>Embryophyta</taxon>
        <taxon>Tracheophyta</taxon>
        <taxon>Spermatophyta</taxon>
        <taxon>Magnoliopsida</taxon>
        <taxon>Proteales</taxon>
        <taxon>Nelumbonaceae</taxon>
        <taxon>Nelumbo</taxon>
    </lineage>
</organism>
<dbReference type="InterPro" id="IPR007612">
    <property type="entry name" value="LOR"/>
</dbReference>